<dbReference type="EMBL" id="BNCP01000001">
    <property type="protein sequence ID" value="GIL69742.1"/>
    <property type="molecule type" value="Genomic_DNA"/>
</dbReference>
<dbReference type="AlphaFoldDB" id="A0A8J4BVJ7"/>
<keyword evidence="2" id="KW-1185">Reference proteome</keyword>
<dbReference type="Proteomes" id="UP000747110">
    <property type="component" value="Unassembled WGS sequence"/>
</dbReference>
<comment type="caution">
    <text evidence="1">The sequence shown here is derived from an EMBL/GenBank/DDBJ whole genome shotgun (WGS) entry which is preliminary data.</text>
</comment>
<organism evidence="1 2">
    <name type="scientific">Volvox reticuliferus</name>
    <dbReference type="NCBI Taxonomy" id="1737510"/>
    <lineage>
        <taxon>Eukaryota</taxon>
        <taxon>Viridiplantae</taxon>
        <taxon>Chlorophyta</taxon>
        <taxon>core chlorophytes</taxon>
        <taxon>Chlorophyceae</taxon>
        <taxon>CS clade</taxon>
        <taxon>Chlamydomonadales</taxon>
        <taxon>Volvocaceae</taxon>
        <taxon>Volvox</taxon>
    </lineage>
</organism>
<feature type="non-terminal residue" evidence="1">
    <location>
        <position position="165"/>
    </location>
</feature>
<feature type="non-terminal residue" evidence="1">
    <location>
        <position position="1"/>
    </location>
</feature>
<accession>A0A8J4BVJ7</accession>
<gene>
    <name evidence="1" type="ORF">Vretifemale_716</name>
</gene>
<evidence type="ECO:0000313" key="2">
    <source>
        <dbReference type="Proteomes" id="UP000747110"/>
    </source>
</evidence>
<sequence length="165" mass="17548">NNMTVNNPLEPELDGLRGTIWPEDLLVSLFSLARKEHDAPNLRLVSTEWRRIFDYSLDSVRIDRASSDSAQFLARLNGLTELDLSTTLAPGRGGDDIPETLLAVASRLPKLQSLVLGLQPLLRATENVGPAITAAGASNMSSGAAAAEAVEAEAATRLRACGNPS</sequence>
<name>A0A8J4BVJ7_9CHLO</name>
<reference evidence="1" key="1">
    <citation type="journal article" date="2021" name="Proc. Natl. Acad. Sci. U.S.A.">
        <title>Three genomes in the algal genus Volvox reveal the fate of a haploid sex-determining region after a transition to homothallism.</title>
        <authorList>
            <person name="Yamamoto K."/>
            <person name="Hamaji T."/>
            <person name="Kawai-Toyooka H."/>
            <person name="Matsuzaki R."/>
            <person name="Takahashi F."/>
            <person name="Nishimura Y."/>
            <person name="Kawachi M."/>
            <person name="Noguchi H."/>
            <person name="Minakuchi Y."/>
            <person name="Umen J.G."/>
            <person name="Toyoda A."/>
            <person name="Nozaki H."/>
        </authorList>
    </citation>
    <scope>NUCLEOTIDE SEQUENCE</scope>
    <source>
        <strain evidence="1">NIES-3786</strain>
    </source>
</reference>
<proteinExistence type="predicted"/>
<evidence type="ECO:0000313" key="1">
    <source>
        <dbReference type="EMBL" id="GIL69742.1"/>
    </source>
</evidence>
<protein>
    <submittedName>
        <fullName evidence="1">Uncharacterized protein</fullName>
    </submittedName>
</protein>